<dbReference type="AlphaFoldDB" id="A0A1U7YGG1"/>
<evidence type="ECO:0000259" key="2">
    <source>
        <dbReference type="Pfam" id="PF03732"/>
    </source>
</evidence>
<proteinExistence type="predicted"/>
<keyword evidence="3" id="KW-1185">Reference proteome</keyword>
<dbReference type="InterPro" id="IPR005162">
    <property type="entry name" value="Retrotrans_gag_dom"/>
</dbReference>
<sequence>MVSTTMEGRIEGLEKTMNEVQEEIGSVRDYLGQLREWMQKKDEHDAEILQHMKGNPKNQADPTKEAEIMAENSGNQGGDGQREGVQPQFRDETRPRRLELPLFSGDNPYGWLNRAERYFHFNGIDDKDKLEVAAVCLEGRALNWFQWRETRIPVVTWDVFRVAILQRYTPSQLGSLYEVLIGLQQTGSVAQYREDFELLSAPLKDADDEVLMGIFINDVTPCVFGVIMM</sequence>
<protein>
    <submittedName>
        <fullName evidence="4">Uncharacterized protein LOC104244222</fullName>
    </submittedName>
</protein>
<gene>
    <name evidence="4" type="primary">LOC104244222</name>
</gene>
<dbReference type="eggNOG" id="ENOG502RRMP">
    <property type="taxonomic scope" value="Eukaryota"/>
</dbReference>
<name>A0A1U7YGG1_NICSY</name>
<feature type="region of interest" description="Disordered" evidence="1">
    <location>
        <begin position="71"/>
        <end position="91"/>
    </location>
</feature>
<feature type="domain" description="Retrotransposon gag" evidence="2">
    <location>
        <begin position="132"/>
        <end position="217"/>
    </location>
</feature>
<dbReference type="KEGG" id="nsy:104244222"/>
<dbReference type="Proteomes" id="UP000189701">
    <property type="component" value="Unplaced"/>
</dbReference>
<dbReference type="RefSeq" id="XP_009797900.1">
    <property type="nucleotide sequence ID" value="XM_009799598.1"/>
</dbReference>
<evidence type="ECO:0000313" key="4">
    <source>
        <dbReference type="RefSeq" id="XP_009797900.1"/>
    </source>
</evidence>
<evidence type="ECO:0000256" key="1">
    <source>
        <dbReference type="SAM" id="MobiDB-lite"/>
    </source>
</evidence>
<evidence type="ECO:0000313" key="3">
    <source>
        <dbReference type="Proteomes" id="UP000189701"/>
    </source>
</evidence>
<reference evidence="3" key="1">
    <citation type="journal article" date="2013" name="Genome Biol.">
        <title>Reference genomes and transcriptomes of Nicotiana sylvestris and Nicotiana tomentosiformis.</title>
        <authorList>
            <person name="Sierro N."/>
            <person name="Battey J.N."/>
            <person name="Ouadi S."/>
            <person name="Bovet L."/>
            <person name="Goepfert S."/>
            <person name="Bakaher N."/>
            <person name="Peitsch M.C."/>
            <person name="Ivanov N.V."/>
        </authorList>
    </citation>
    <scope>NUCLEOTIDE SEQUENCE [LARGE SCALE GENOMIC DNA]</scope>
</reference>
<reference evidence="4" key="2">
    <citation type="submission" date="2025-08" db="UniProtKB">
        <authorList>
            <consortium name="RefSeq"/>
        </authorList>
    </citation>
    <scope>IDENTIFICATION</scope>
    <source>
        <tissue evidence="4">Leaf</tissue>
    </source>
</reference>
<dbReference type="GeneID" id="104244222"/>
<dbReference type="Pfam" id="PF03732">
    <property type="entry name" value="Retrotrans_gag"/>
    <property type="match status" value="1"/>
</dbReference>
<organism evidence="3 4">
    <name type="scientific">Nicotiana sylvestris</name>
    <name type="common">Wood tobacco</name>
    <name type="synonym">South American tobacco</name>
    <dbReference type="NCBI Taxonomy" id="4096"/>
    <lineage>
        <taxon>Eukaryota</taxon>
        <taxon>Viridiplantae</taxon>
        <taxon>Streptophyta</taxon>
        <taxon>Embryophyta</taxon>
        <taxon>Tracheophyta</taxon>
        <taxon>Spermatophyta</taxon>
        <taxon>Magnoliopsida</taxon>
        <taxon>eudicotyledons</taxon>
        <taxon>Gunneridae</taxon>
        <taxon>Pentapetalae</taxon>
        <taxon>asterids</taxon>
        <taxon>lamiids</taxon>
        <taxon>Solanales</taxon>
        <taxon>Solanaceae</taxon>
        <taxon>Nicotianoideae</taxon>
        <taxon>Nicotianeae</taxon>
        <taxon>Nicotiana</taxon>
    </lineage>
</organism>
<accession>A0A1U7YGG1</accession>